<gene>
    <name evidence="7" type="ORF">EVEC_LOCUS1831</name>
</gene>
<dbReference type="Pfam" id="PF16184">
    <property type="entry name" value="Cadherin_3"/>
    <property type="match status" value="6"/>
</dbReference>
<dbReference type="PANTHER" id="PTHR45739">
    <property type="entry name" value="MATRIX PROTEIN, PUTATIVE-RELATED"/>
    <property type="match status" value="1"/>
</dbReference>
<evidence type="ECO:0000256" key="6">
    <source>
        <dbReference type="SAM" id="Phobius"/>
    </source>
</evidence>
<evidence type="ECO:0000256" key="4">
    <source>
        <dbReference type="PROSITE-ProRule" id="PRU01201"/>
    </source>
</evidence>
<reference evidence="9" key="1">
    <citation type="submission" date="2017-02" db="UniProtKB">
        <authorList>
            <consortium name="WormBaseParasite"/>
        </authorList>
    </citation>
    <scope>IDENTIFICATION</scope>
</reference>
<dbReference type="OrthoDB" id="5831138at2759"/>
<feature type="region of interest" description="Disordered" evidence="5">
    <location>
        <begin position="1654"/>
        <end position="1725"/>
    </location>
</feature>
<dbReference type="GO" id="GO:0009653">
    <property type="term" value="P:anatomical structure morphogenesis"/>
    <property type="evidence" value="ECO:0007669"/>
    <property type="project" value="TreeGrafter"/>
</dbReference>
<dbReference type="PANTHER" id="PTHR45739:SF8">
    <property type="entry name" value="FRAS1-RELATED EXTRACELLULAR MATRIX PROTEIN 1"/>
    <property type="match status" value="1"/>
</dbReference>
<evidence type="ECO:0000256" key="2">
    <source>
        <dbReference type="ARBA" id="ARBA00022737"/>
    </source>
</evidence>
<dbReference type="STRING" id="51028.A0A0N4UX73"/>
<dbReference type="InterPro" id="IPR039005">
    <property type="entry name" value="CSPG_rpt"/>
</dbReference>
<organism evidence="9">
    <name type="scientific">Enterobius vermicularis</name>
    <name type="common">Human pinworm</name>
    <dbReference type="NCBI Taxonomy" id="51028"/>
    <lineage>
        <taxon>Eukaryota</taxon>
        <taxon>Metazoa</taxon>
        <taxon>Ecdysozoa</taxon>
        <taxon>Nematoda</taxon>
        <taxon>Chromadorea</taxon>
        <taxon>Rhabditida</taxon>
        <taxon>Spirurina</taxon>
        <taxon>Oxyuridomorpha</taxon>
        <taxon>Oxyuroidea</taxon>
        <taxon>Oxyuridae</taxon>
        <taxon>Enterobius</taxon>
    </lineage>
</organism>
<keyword evidence="3" id="KW-0325">Glycoprotein</keyword>
<dbReference type="WBParaSite" id="EVEC_0000212301-mRNA-1">
    <property type="protein sequence ID" value="EVEC_0000212301-mRNA-1"/>
    <property type="gene ID" value="EVEC_0000212301"/>
</dbReference>
<feature type="compositionally biased region" description="Polar residues" evidence="5">
    <location>
        <begin position="1709"/>
        <end position="1725"/>
    </location>
</feature>
<accession>A0A0N4UX73</accession>
<proteinExistence type="predicted"/>
<keyword evidence="1" id="KW-0732">Signal</keyword>
<keyword evidence="6" id="KW-0812">Transmembrane</keyword>
<feature type="compositionally biased region" description="Polar residues" evidence="5">
    <location>
        <begin position="1682"/>
        <end position="1694"/>
    </location>
</feature>
<evidence type="ECO:0000256" key="1">
    <source>
        <dbReference type="ARBA" id="ARBA00022729"/>
    </source>
</evidence>
<evidence type="ECO:0000256" key="5">
    <source>
        <dbReference type="SAM" id="MobiDB-lite"/>
    </source>
</evidence>
<keyword evidence="6" id="KW-0472">Membrane</keyword>
<keyword evidence="8" id="KW-1185">Reference proteome</keyword>
<evidence type="ECO:0000313" key="7">
    <source>
        <dbReference type="EMBL" id="VDD86688.1"/>
    </source>
</evidence>
<reference evidence="7 8" key="2">
    <citation type="submission" date="2018-10" db="EMBL/GenBank/DDBJ databases">
        <authorList>
            <consortium name="Pathogen Informatics"/>
        </authorList>
    </citation>
    <scope>NUCLEOTIDE SEQUENCE [LARGE SCALE GENOMIC DNA]</scope>
</reference>
<evidence type="ECO:0000313" key="9">
    <source>
        <dbReference type="WBParaSite" id="EVEC_0000212301-mRNA-1"/>
    </source>
</evidence>
<evidence type="ECO:0000313" key="8">
    <source>
        <dbReference type="Proteomes" id="UP000274131"/>
    </source>
</evidence>
<sequence length="1725" mass="196427">ELSIVEYPKHGVILLKGYAAERFSYNDILSSNVIYKHDDSETFEDTVCLKVHVKSKKIVFNNTDKVYKISIHIIPLNDPPNLRPGWRGSILRVADGGRMVLDDETIMLSDVDNDPDAVRVSVISAKGVRLESAEEQNVVEFSQREFLNRKIRLVHLGENEHCELLLSAKDREKRSSALNLTVLPVPVKIISKVNTGLRLFYLTSELITSSNLSFAINWPNFALRYLIAEEPSYGSVECKNSEGKFQKCRGFDQVDIEQNRVRYVHQSDAPPPKDYFTFKVFAGNKLLNVNNFTIVFIPLRVKIFMQKPFIISGVEKLAINHQNLFTWEINDGDVSYMSRFTASPVVNDFFEFRIVYPLIFEESVRFNILVVTEQAYQYTNKTISLEEGGTITMSADHFNYETRNCKDFIYTVEKGPQFGEIIKRTVHGDVAVVKSGNFTCKDIKEKRQCFRIRYRHLGGENTADKAYIVANSLNEIQPVTEGVEEQAVKIPFWIDFKIILKNDNEPQQIANSELQIIEGGSRRLYWYMLPWTDADINSDPLVFKISDDFENAAFYARNNPNAPVKEFTSGELIHGDIIIKHFRGRKKYFEINYSVTDNSHLKKSVLKVSASKPFIRLARSTIHIPPGIRSAIMPVTKNELLITTNFDANDTDIIFHTMSDNWLTADRMEPLDRFTQAQINSEKILYRFGSAGKTEEPIAVKIFSQEIRDSFKVLRGNPKKLRIVMQEVSPLTVTFSSMCRIGGKNLKAVSIGHDSSKLLYAVVKEPENGMLLIEDKQEAVTNKQIDGDHMVFNFSQEDVDNGRLSYFHQDLQTFNDSVTFIVFDSHYSSAPFTLPIKVVREKIRLRASNFSVLMSGKALLSADIITAVSNEDEHYKFEVVRKPKAGNITFINDSDCQTISSFTSMHLHKHLIYYVSNPSSEARSDSFAVVACAEMQRCSDETWIHIAIKKVNFHGPVLKRNEAMALVSNSKPGTLTNRYLYSEDTGVPSKNIWYLASNFKGFYLARVDVPNKEIVNFSQYEIDNSKIIFIPKTDDGTPIRGGFSFLVSNELHQIGPYWFEVFISDSSDSSTILEANNRLVVPPFNQSFLITADILRAYIMNVTPSDVIYLVRQKPELGELCLHGIPTEEFSQDDINFRRVSYKLLCKENLLVNISRNSRRGLIQAVDPTKTELLFTAQEVTSGRAVIYSDIDKNNDFMYDSILLEIFLSSEIQEIRKKSIRVELPIIFLRNDPQYQVLRFADQIRVISGSDVVLRADLFSVYHLGNSPFSTVYTVQQSGSNGAEIIVDGMLAKRFTQGDVNAKRVRVRHKQQVDNDDRFDVLVLEVGGHIKTLKVIIESVPLSLVNHTDIIYPQGSKFVILTKDNLDINWKSYRSRIMYNITRKPKHGLLLKAQGEKTAEVFSQKDIDEQKIYFIPTNYSAYEDDFEFTIFNEMGKKIQNQSRIVMAPIFKPQMLRVSSNQPVLITPEHLNASSLKENSPLFTIVDPPTKGTFVRDGNKSLPVEAFTFTDIEDGRIAYQPSELYYGLVDNAEIQIDADNVQSARFRIFIDMVHYSSFKPDTSNGEMSTNTTFQVEETVGSLSKYLPLLILPFIFLFILIFVIACRRRSVKQKRRKVIVEQKQKELESKLNLATEGQPDLLDTTVYATIGRNRTEQQMQKARQMHSFESTSQPSKQSASASAVTATPDSTSQNYDVTVVGHPCPPAPLQGSEQSQTTKLKQSQYWV</sequence>
<name>A0A0N4UX73_ENTVE</name>
<evidence type="ECO:0000256" key="3">
    <source>
        <dbReference type="ARBA" id="ARBA00023180"/>
    </source>
</evidence>
<keyword evidence="2" id="KW-0677">Repeat</keyword>
<feature type="transmembrane region" description="Helical" evidence="6">
    <location>
        <begin position="1584"/>
        <end position="1604"/>
    </location>
</feature>
<protein>
    <submittedName>
        <fullName evidence="9">FRAS1 related extracellular matrix protein 2</fullName>
    </submittedName>
</protein>
<feature type="compositionally biased region" description="Low complexity" evidence="5">
    <location>
        <begin position="1668"/>
        <end position="1681"/>
    </location>
</feature>
<keyword evidence="6" id="KW-1133">Transmembrane helix</keyword>
<dbReference type="Proteomes" id="UP000274131">
    <property type="component" value="Unassembled WGS sequence"/>
</dbReference>
<dbReference type="EMBL" id="UXUI01007272">
    <property type="protein sequence ID" value="VDD86688.1"/>
    <property type="molecule type" value="Genomic_DNA"/>
</dbReference>
<feature type="repeat" description="CSPG" evidence="4">
    <location>
        <begin position="1341"/>
        <end position="1431"/>
    </location>
</feature>
<dbReference type="InterPro" id="IPR051561">
    <property type="entry name" value="FRAS1_ECM"/>
</dbReference>
<dbReference type="PROSITE" id="PS51854">
    <property type="entry name" value="CSPG"/>
    <property type="match status" value="1"/>
</dbReference>